<dbReference type="InterPro" id="IPR029063">
    <property type="entry name" value="SAM-dependent_MTases_sf"/>
</dbReference>
<accession>A0ABP7AY84</accession>
<keyword evidence="2" id="KW-1185">Reference proteome</keyword>
<evidence type="ECO:0000313" key="2">
    <source>
        <dbReference type="Proteomes" id="UP001500902"/>
    </source>
</evidence>
<name>A0ABP7AY84_9ACTN</name>
<comment type="caution">
    <text evidence="1">The sequence shown here is derived from an EMBL/GenBank/DDBJ whole genome shotgun (WGS) entry which is preliminary data.</text>
</comment>
<gene>
    <name evidence="1" type="ORF">GCM10022224_002450</name>
</gene>
<evidence type="ECO:0000313" key="1">
    <source>
        <dbReference type="EMBL" id="GAA3643542.1"/>
    </source>
</evidence>
<dbReference type="SUPFAM" id="SSF53335">
    <property type="entry name" value="S-adenosyl-L-methionine-dependent methyltransferases"/>
    <property type="match status" value="1"/>
</dbReference>
<reference evidence="2" key="1">
    <citation type="journal article" date="2019" name="Int. J. Syst. Evol. Microbiol.">
        <title>The Global Catalogue of Microorganisms (GCM) 10K type strain sequencing project: providing services to taxonomists for standard genome sequencing and annotation.</title>
        <authorList>
            <consortium name="The Broad Institute Genomics Platform"/>
            <consortium name="The Broad Institute Genome Sequencing Center for Infectious Disease"/>
            <person name="Wu L."/>
            <person name="Ma J."/>
        </authorList>
    </citation>
    <scope>NUCLEOTIDE SEQUENCE [LARGE SCALE GENOMIC DNA]</scope>
    <source>
        <strain evidence="2">JCM 16904</strain>
    </source>
</reference>
<dbReference type="EMBL" id="BAAAZP010000003">
    <property type="protein sequence ID" value="GAA3643542.1"/>
    <property type="molecule type" value="Genomic_DNA"/>
</dbReference>
<sequence>MTQFRAPGSAPDSADDDLGRRLRRLLIGRPGSLNTRLRARRFGLLLDRFPDLESMEVVDLGGTVRTWTRAPVRPAHVHLVNLEPPVDEVPDWVSVELADACDLSGPLARRRFDLVFSNSVMEHVGGHERRARFAETAYRLASRHWVQVPYLYFPIEPHWVFPMFQFLPLRVQTALALRWPLSGVRPRTRAEALVAVMEIELLSRTQMRYYFPDSTLLAERVAGLTKSLIAVSSARAWQAPETAREG</sequence>
<proteinExistence type="predicted"/>
<protein>
    <recommendedName>
        <fullName evidence="3">Methyltransferase domain-containing protein</fullName>
    </recommendedName>
</protein>
<evidence type="ECO:0008006" key="3">
    <source>
        <dbReference type="Google" id="ProtNLM"/>
    </source>
</evidence>
<dbReference type="Gene3D" id="3.40.50.150">
    <property type="entry name" value="Vaccinia Virus protein VP39"/>
    <property type="match status" value="1"/>
</dbReference>
<dbReference type="RefSeq" id="WP_344871986.1">
    <property type="nucleotide sequence ID" value="NZ_BAAAZP010000003.1"/>
</dbReference>
<organism evidence="1 2">
    <name type="scientific">Nonomuraea antimicrobica</name>
    <dbReference type="NCBI Taxonomy" id="561173"/>
    <lineage>
        <taxon>Bacteria</taxon>
        <taxon>Bacillati</taxon>
        <taxon>Actinomycetota</taxon>
        <taxon>Actinomycetes</taxon>
        <taxon>Streptosporangiales</taxon>
        <taxon>Streptosporangiaceae</taxon>
        <taxon>Nonomuraea</taxon>
    </lineage>
</organism>
<dbReference type="Proteomes" id="UP001500902">
    <property type="component" value="Unassembled WGS sequence"/>
</dbReference>